<dbReference type="Proteomes" id="UP001062846">
    <property type="component" value="Chromosome 1"/>
</dbReference>
<reference evidence="1" key="1">
    <citation type="submission" date="2022-02" db="EMBL/GenBank/DDBJ databases">
        <title>Plant Genome Project.</title>
        <authorList>
            <person name="Zhang R.-G."/>
        </authorList>
    </citation>
    <scope>NUCLEOTIDE SEQUENCE</scope>
    <source>
        <strain evidence="1">AT1</strain>
    </source>
</reference>
<gene>
    <name evidence="1" type="ORF">RHMOL_Rhmol01G0143700</name>
</gene>
<dbReference type="EMBL" id="CM046388">
    <property type="protein sequence ID" value="KAI8571758.1"/>
    <property type="molecule type" value="Genomic_DNA"/>
</dbReference>
<evidence type="ECO:0000313" key="2">
    <source>
        <dbReference type="Proteomes" id="UP001062846"/>
    </source>
</evidence>
<protein>
    <submittedName>
        <fullName evidence="1">Uncharacterized protein</fullName>
    </submittedName>
</protein>
<comment type="caution">
    <text evidence="1">The sequence shown here is derived from an EMBL/GenBank/DDBJ whole genome shotgun (WGS) entry which is preliminary data.</text>
</comment>
<keyword evidence="2" id="KW-1185">Reference proteome</keyword>
<organism evidence="1 2">
    <name type="scientific">Rhododendron molle</name>
    <name type="common">Chinese azalea</name>
    <name type="synonym">Azalea mollis</name>
    <dbReference type="NCBI Taxonomy" id="49168"/>
    <lineage>
        <taxon>Eukaryota</taxon>
        <taxon>Viridiplantae</taxon>
        <taxon>Streptophyta</taxon>
        <taxon>Embryophyta</taxon>
        <taxon>Tracheophyta</taxon>
        <taxon>Spermatophyta</taxon>
        <taxon>Magnoliopsida</taxon>
        <taxon>eudicotyledons</taxon>
        <taxon>Gunneridae</taxon>
        <taxon>Pentapetalae</taxon>
        <taxon>asterids</taxon>
        <taxon>Ericales</taxon>
        <taxon>Ericaceae</taxon>
        <taxon>Ericoideae</taxon>
        <taxon>Rhodoreae</taxon>
        <taxon>Rhododendron</taxon>
    </lineage>
</organism>
<evidence type="ECO:0000313" key="1">
    <source>
        <dbReference type="EMBL" id="KAI8571758.1"/>
    </source>
</evidence>
<name>A0ACC0Q157_RHOML</name>
<accession>A0ACC0Q157</accession>
<sequence length="89" mass="9678">MASSSRTNLTIHQVEAIVNTAEAKVMENFQEDICGLKGAVEGLAEKADAMIDTMLDIEKTIHMLLIANWDRLQGPPLAFPSPPREAKGS</sequence>
<proteinExistence type="predicted"/>